<dbReference type="AlphaFoldDB" id="D1ABP3"/>
<comment type="similarity">
    <text evidence="1">Belongs to the universal stress protein A family.</text>
</comment>
<keyword evidence="4" id="KW-1185">Reference proteome</keyword>
<dbReference type="eggNOG" id="COG0589">
    <property type="taxonomic scope" value="Bacteria"/>
</dbReference>
<dbReference type="EMBL" id="CP001738">
    <property type="protein sequence ID" value="ACY99066.1"/>
    <property type="molecule type" value="Genomic_DNA"/>
</dbReference>
<protein>
    <submittedName>
        <fullName evidence="3">UspA domain protein</fullName>
    </submittedName>
</protein>
<dbReference type="SUPFAM" id="SSF52402">
    <property type="entry name" value="Adenine nucleotide alpha hydrolases-like"/>
    <property type="match status" value="2"/>
</dbReference>
<dbReference type="PANTHER" id="PTHR46268">
    <property type="entry name" value="STRESS RESPONSE PROTEIN NHAX"/>
    <property type="match status" value="1"/>
</dbReference>
<name>D1ABP3_THECD</name>
<sequence>MGRYAQVLVGYDGTKESELAIRWAVEEARKRRLDLTVCHAWRWPYPISYIDYEGVAIVKRMGRHLLQHGVELAESLAPGLKVHRRLVDGPAAPALLHEGAEGIIVLGSHEREELPVGSSALQVPAHARGPVLVVRAPGTPTDGRVVVGVDDSPGSQAALEFAFEEAALRGWQVEAVSGCWEPGGVAGTEIALFADREKLEQVCGARLQRAVAPWLVKYPQVATRTSLVLEEPRRALLGAAKGADMVVVGARGERGPNLQPLGATAMAMLQMAPCTVAVVHP</sequence>
<dbReference type="HOGENOM" id="CLU_049301_2_3_11"/>
<organism evidence="3 4">
    <name type="scientific">Thermomonospora curvata (strain ATCC 19995 / DSM 43183 / JCM 3096 / KCTC 9072 / NBRC 15933 / NCIMB 10081 / Henssen B9)</name>
    <dbReference type="NCBI Taxonomy" id="471852"/>
    <lineage>
        <taxon>Bacteria</taxon>
        <taxon>Bacillati</taxon>
        <taxon>Actinomycetota</taxon>
        <taxon>Actinomycetes</taxon>
        <taxon>Streptosporangiales</taxon>
        <taxon>Thermomonosporaceae</taxon>
        <taxon>Thermomonospora</taxon>
    </lineage>
</organism>
<dbReference type="InterPro" id="IPR006016">
    <property type="entry name" value="UspA"/>
</dbReference>
<proteinExistence type="inferred from homology"/>
<dbReference type="Gene3D" id="3.40.50.620">
    <property type="entry name" value="HUPs"/>
    <property type="match status" value="2"/>
</dbReference>
<accession>D1ABP3</accession>
<dbReference type="InterPro" id="IPR006015">
    <property type="entry name" value="Universal_stress_UspA"/>
</dbReference>
<dbReference type="CDD" id="cd00293">
    <property type="entry name" value="USP-like"/>
    <property type="match status" value="1"/>
</dbReference>
<dbReference type="PRINTS" id="PR01438">
    <property type="entry name" value="UNVRSLSTRESS"/>
</dbReference>
<reference evidence="3 4" key="1">
    <citation type="journal article" date="2011" name="Stand. Genomic Sci.">
        <title>Complete genome sequence of Thermomonospora curvata type strain (B9).</title>
        <authorList>
            <person name="Chertkov O."/>
            <person name="Sikorski J."/>
            <person name="Nolan M."/>
            <person name="Lapidus A."/>
            <person name="Lucas S."/>
            <person name="Del Rio T.G."/>
            <person name="Tice H."/>
            <person name="Cheng J.F."/>
            <person name="Goodwin L."/>
            <person name="Pitluck S."/>
            <person name="Liolios K."/>
            <person name="Ivanova N."/>
            <person name="Mavromatis K."/>
            <person name="Mikhailova N."/>
            <person name="Ovchinnikova G."/>
            <person name="Pati A."/>
            <person name="Chen A."/>
            <person name="Palaniappan K."/>
            <person name="Djao O.D."/>
            <person name="Land M."/>
            <person name="Hauser L."/>
            <person name="Chang Y.J."/>
            <person name="Jeffries C.D."/>
            <person name="Brettin T."/>
            <person name="Han C."/>
            <person name="Detter J.C."/>
            <person name="Rohde M."/>
            <person name="Goker M."/>
            <person name="Woyke T."/>
            <person name="Bristow J."/>
            <person name="Eisen J.A."/>
            <person name="Markowitz V."/>
            <person name="Hugenholtz P."/>
            <person name="Klenk H.P."/>
            <person name="Kyrpides N.C."/>
        </authorList>
    </citation>
    <scope>NUCLEOTIDE SEQUENCE [LARGE SCALE GENOMIC DNA]</scope>
    <source>
        <strain evidence="4">ATCC 19995 / DSM 43183 / JCM 3096 / KCTC 9072 / NBRC 15933 / NCIMB 10081 / Henssen B9</strain>
    </source>
</reference>
<dbReference type="KEGG" id="tcu:Tcur_3530"/>
<dbReference type="OrthoDB" id="9784123at2"/>
<evidence type="ECO:0000313" key="3">
    <source>
        <dbReference type="EMBL" id="ACY99066.1"/>
    </source>
</evidence>
<dbReference type="Pfam" id="PF00582">
    <property type="entry name" value="Usp"/>
    <property type="match status" value="2"/>
</dbReference>
<gene>
    <name evidence="3" type="ordered locus">Tcur_3530</name>
</gene>
<evidence type="ECO:0000256" key="1">
    <source>
        <dbReference type="ARBA" id="ARBA00008791"/>
    </source>
</evidence>
<dbReference type="Proteomes" id="UP000001918">
    <property type="component" value="Chromosome"/>
</dbReference>
<dbReference type="PANTHER" id="PTHR46268:SF6">
    <property type="entry name" value="UNIVERSAL STRESS PROTEIN UP12"/>
    <property type="match status" value="1"/>
</dbReference>
<evidence type="ECO:0000313" key="4">
    <source>
        <dbReference type="Proteomes" id="UP000001918"/>
    </source>
</evidence>
<dbReference type="RefSeq" id="WP_012853850.1">
    <property type="nucleotide sequence ID" value="NC_013510.1"/>
</dbReference>
<dbReference type="InterPro" id="IPR014729">
    <property type="entry name" value="Rossmann-like_a/b/a_fold"/>
</dbReference>
<evidence type="ECO:0000259" key="2">
    <source>
        <dbReference type="Pfam" id="PF00582"/>
    </source>
</evidence>
<dbReference type="STRING" id="471852.Tcur_3530"/>
<feature type="domain" description="UspA" evidence="2">
    <location>
        <begin position="4"/>
        <end position="135"/>
    </location>
</feature>
<feature type="domain" description="UspA" evidence="2">
    <location>
        <begin position="144"/>
        <end position="280"/>
    </location>
</feature>